<dbReference type="PANTHER" id="PTHR43289">
    <property type="entry name" value="MITOGEN-ACTIVATED PROTEIN KINASE KINASE KINASE 20-RELATED"/>
    <property type="match status" value="1"/>
</dbReference>
<dbReference type="InterPro" id="IPR011009">
    <property type="entry name" value="Kinase-like_dom_sf"/>
</dbReference>
<organism evidence="8 9">
    <name type="scientific">Streptomyces aureus</name>
    <dbReference type="NCBI Taxonomy" id="193461"/>
    <lineage>
        <taxon>Bacteria</taxon>
        <taxon>Bacillati</taxon>
        <taxon>Actinomycetota</taxon>
        <taxon>Actinomycetes</taxon>
        <taxon>Kitasatosporales</taxon>
        <taxon>Streptomycetaceae</taxon>
        <taxon>Streptomyces</taxon>
    </lineage>
</organism>
<evidence type="ECO:0000256" key="1">
    <source>
        <dbReference type="ARBA" id="ARBA00022679"/>
    </source>
</evidence>
<evidence type="ECO:0000313" key="9">
    <source>
        <dbReference type="Proteomes" id="UP001571476"/>
    </source>
</evidence>
<dbReference type="RefSeq" id="WP_372563666.1">
    <property type="nucleotide sequence ID" value="NZ_JBGOSP010000009.1"/>
</dbReference>
<dbReference type="Pfam" id="PF13360">
    <property type="entry name" value="PQQ_2"/>
    <property type="match status" value="1"/>
</dbReference>
<dbReference type="Gene3D" id="1.10.510.10">
    <property type="entry name" value="Transferase(Phosphotransferase) domain 1"/>
    <property type="match status" value="1"/>
</dbReference>
<keyword evidence="4 5" id="KW-0067">ATP-binding</keyword>
<dbReference type="PROSITE" id="PS00107">
    <property type="entry name" value="PROTEIN_KINASE_ATP"/>
    <property type="match status" value="1"/>
</dbReference>
<dbReference type="Pfam" id="PF00069">
    <property type="entry name" value="Pkinase"/>
    <property type="match status" value="1"/>
</dbReference>
<dbReference type="InterPro" id="IPR000719">
    <property type="entry name" value="Prot_kinase_dom"/>
</dbReference>
<dbReference type="PANTHER" id="PTHR43289:SF34">
    <property type="entry name" value="SERINE_THREONINE-PROTEIN KINASE YBDM-RELATED"/>
    <property type="match status" value="1"/>
</dbReference>
<protein>
    <submittedName>
        <fullName evidence="8">Protein kinase</fullName>
    </submittedName>
</protein>
<dbReference type="CDD" id="cd14014">
    <property type="entry name" value="STKc_PknB_like"/>
    <property type="match status" value="1"/>
</dbReference>
<dbReference type="GO" id="GO:0016301">
    <property type="term" value="F:kinase activity"/>
    <property type="evidence" value="ECO:0007669"/>
    <property type="project" value="UniProtKB-KW"/>
</dbReference>
<keyword evidence="2 5" id="KW-0547">Nucleotide-binding</keyword>
<dbReference type="Gene3D" id="2.130.10.10">
    <property type="entry name" value="YVTN repeat-like/Quinoprotein amine dehydrogenase"/>
    <property type="match status" value="1"/>
</dbReference>
<evidence type="ECO:0000256" key="3">
    <source>
        <dbReference type="ARBA" id="ARBA00022777"/>
    </source>
</evidence>
<evidence type="ECO:0000256" key="6">
    <source>
        <dbReference type="SAM" id="MobiDB-lite"/>
    </source>
</evidence>
<evidence type="ECO:0000259" key="7">
    <source>
        <dbReference type="PROSITE" id="PS50011"/>
    </source>
</evidence>
<dbReference type="Gene3D" id="3.30.200.20">
    <property type="entry name" value="Phosphorylase Kinase, domain 1"/>
    <property type="match status" value="1"/>
</dbReference>
<feature type="binding site" evidence="5">
    <location>
        <position position="44"/>
    </location>
    <ligand>
        <name>ATP</name>
        <dbReference type="ChEBI" id="CHEBI:30616"/>
    </ligand>
</feature>
<evidence type="ECO:0000256" key="4">
    <source>
        <dbReference type="ARBA" id="ARBA00022840"/>
    </source>
</evidence>
<name>A0ABV4SJE4_9ACTN</name>
<dbReference type="InterPro" id="IPR015943">
    <property type="entry name" value="WD40/YVTN_repeat-like_dom_sf"/>
</dbReference>
<dbReference type="InterPro" id="IPR017441">
    <property type="entry name" value="Protein_kinase_ATP_BS"/>
</dbReference>
<dbReference type="EMBL" id="JBGOSP010000009">
    <property type="protein sequence ID" value="MFA3838570.1"/>
    <property type="molecule type" value="Genomic_DNA"/>
</dbReference>
<evidence type="ECO:0000256" key="2">
    <source>
        <dbReference type="ARBA" id="ARBA00022741"/>
    </source>
</evidence>
<dbReference type="SUPFAM" id="SSF56112">
    <property type="entry name" value="Protein kinase-like (PK-like)"/>
    <property type="match status" value="1"/>
</dbReference>
<accession>A0ABV4SJE4</accession>
<gene>
    <name evidence="8" type="ORF">ACEG43_20735</name>
</gene>
<feature type="region of interest" description="Disordered" evidence="6">
    <location>
        <begin position="344"/>
        <end position="365"/>
    </location>
</feature>
<proteinExistence type="predicted"/>
<keyword evidence="9" id="KW-1185">Reference proteome</keyword>
<evidence type="ECO:0000256" key="5">
    <source>
        <dbReference type="PROSITE-ProRule" id="PRU10141"/>
    </source>
</evidence>
<dbReference type="SUPFAM" id="SSF50998">
    <property type="entry name" value="Quinoprotein alcohol dehydrogenase-like"/>
    <property type="match status" value="1"/>
</dbReference>
<dbReference type="SMART" id="SM00220">
    <property type="entry name" value="S_TKc"/>
    <property type="match status" value="1"/>
</dbReference>
<dbReference type="InterPro" id="IPR008271">
    <property type="entry name" value="Ser/Thr_kinase_AS"/>
</dbReference>
<dbReference type="InterPro" id="IPR002372">
    <property type="entry name" value="PQQ_rpt_dom"/>
</dbReference>
<reference evidence="8 9" key="1">
    <citation type="submission" date="2024-08" db="EMBL/GenBank/DDBJ databases">
        <title>Genome sequence of Streptomyces aureus CACIA-1.46HGO.</title>
        <authorList>
            <person name="Evangelista-Martinez Z."/>
        </authorList>
    </citation>
    <scope>NUCLEOTIDE SEQUENCE [LARGE SCALE GENOMIC DNA]</scope>
    <source>
        <strain evidence="8 9">CACIA-1.46HGO</strain>
    </source>
</reference>
<evidence type="ECO:0000313" key="8">
    <source>
        <dbReference type="EMBL" id="MFA3838570.1"/>
    </source>
</evidence>
<dbReference type="Proteomes" id="UP001571476">
    <property type="component" value="Unassembled WGS sequence"/>
</dbReference>
<dbReference type="PROSITE" id="PS00108">
    <property type="entry name" value="PROTEIN_KINASE_ST"/>
    <property type="match status" value="1"/>
</dbReference>
<comment type="caution">
    <text evidence="8">The sequence shown here is derived from an EMBL/GenBank/DDBJ whole genome shotgun (WGS) entry which is preliminary data.</text>
</comment>
<keyword evidence="1" id="KW-0808">Transferase</keyword>
<feature type="domain" description="Protein kinase" evidence="7">
    <location>
        <begin position="16"/>
        <end position="280"/>
    </location>
</feature>
<sequence length="731" mass="77731">MPSPLTHDDPVAFGAYRLIARLGSGGMGTVYLARSAGGRTVAVKTMHARIASDQAFRTRFRLEADAARVIGGQFGAAVVDADPLAETPWLATEYVLGPPLDEAVEIAGPLPEASVQVLGAALCTALGQLHRSDVVHRDLKPSNIMVTAYGPKVIDFGIARAIGDDRLTSTGAAVGTPAFMSPEQTTGQEHTPAGDVFALAGVLVFAATGQGPFGHGQPADLLYRVRYGEPDLTNVPGALAEVLRRCLAKDPGLRPTTSELAAQLHDGGGEFAEHLPHDLLAEIGRRATEVWQFAPSRLPAPLGEQLQSATTPPSSGPARRRLLAIGGAAAGLAALGGGAWAWGGWGKRDNDGKPGRPDSSGEETKNLDDLWMGTYSGTVDFIPLAPFMVADLALIPWGNTDAVDPRTGERKWQTRESGATSGIAVDGDKAYQLLSAPWVDHQGGPWPLQIASIDLAKGDVGKPIVRLSDVNGALAGTQLLCAADGVVFVAGGQGKFLYGGFRASQTWALHAIDLGPGKRLWSKPLPSRPDKSRRLHFLTARVVGSRLVALQETNAGKVRAVVRDVRTGALTWDRPFDDAVADLVRLPLATDDEHLYLGSGPLQALRLSDGKQQWSSESDRPGTAYGPPSVKDGVLYAVEDQRGLVAVDPRSGKELWGEKGDQGESADLACRPVIGTKYVYYRNGVLLRAIDVTSHRVALTYETVAKRFYEHERAKVIVAFGDKQAEAFPLR</sequence>
<keyword evidence="3 8" id="KW-0418">Kinase</keyword>
<feature type="region of interest" description="Disordered" evidence="6">
    <location>
        <begin position="608"/>
        <end position="629"/>
    </location>
</feature>
<dbReference type="PROSITE" id="PS50011">
    <property type="entry name" value="PROTEIN_KINASE_DOM"/>
    <property type="match status" value="1"/>
</dbReference>
<dbReference type="InterPro" id="IPR011047">
    <property type="entry name" value="Quinoprotein_ADH-like_sf"/>
</dbReference>
<feature type="compositionally biased region" description="Basic and acidic residues" evidence="6">
    <location>
        <begin position="346"/>
        <end position="356"/>
    </location>
</feature>